<dbReference type="EMBL" id="AFBR01000090">
    <property type="protein sequence ID" value="EGG50969.1"/>
    <property type="molecule type" value="Genomic_DNA"/>
</dbReference>
<name>F3QXT5_9BACT</name>
<organism evidence="1 2">
    <name type="scientific">Paraprevotella xylaniphila YIT 11841</name>
    <dbReference type="NCBI Taxonomy" id="762982"/>
    <lineage>
        <taxon>Bacteria</taxon>
        <taxon>Pseudomonadati</taxon>
        <taxon>Bacteroidota</taxon>
        <taxon>Bacteroidia</taxon>
        <taxon>Bacteroidales</taxon>
        <taxon>Prevotellaceae</taxon>
        <taxon>Paraprevotella</taxon>
    </lineage>
</organism>
<reference evidence="1 2" key="1">
    <citation type="submission" date="2011-02" db="EMBL/GenBank/DDBJ databases">
        <authorList>
            <person name="Weinstock G."/>
            <person name="Sodergren E."/>
            <person name="Clifton S."/>
            <person name="Fulton L."/>
            <person name="Fulton B."/>
            <person name="Courtney L."/>
            <person name="Fronick C."/>
            <person name="Harrison M."/>
            <person name="Strong C."/>
            <person name="Farmer C."/>
            <person name="Delahaunty K."/>
            <person name="Markovic C."/>
            <person name="Hall O."/>
            <person name="Minx P."/>
            <person name="Tomlinson C."/>
            <person name="Mitreva M."/>
            <person name="Hou S."/>
            <person name="Chen J."/>
            <person name="Wollam A."/>
            <person name="Pepin K.H."/>
            <person name="Johnson M."/>
            <person name="Bhonagiri V."/>
            <person name="Zhang X."/>
            <person name="Suruliraj S."/>
            <person name="Warren W."/>
            <person name="Chinwalla A."/>
            <person name="Mardis E.R."/>
            <person name="Wilson R.K."/>
        </authorList>
    </citation>
    <scope>NUCLEOTIDE SEQUENCE [LARGE SCALE GENOMIC DNA]</scope>
    <source>
        <strain evidence="1 2">YIT 11841</strain>
    </source>
</reference>
<dbReference type="Proteomes" id="UP000005546">
    <property type="component" value="Unassembled WGS sequence"/>
</dbReference>
<comment type="caution">
    <text evidence="1">The sequence shown here is derived from an EMBL/GenBank/DDBJ whole genome shotgun (WGS) entry which is preliminary data.</text>
</comment>
<evidence type="ECO:0000313" key="1">
    <source>
        <dbReference type="EMBL" id="EGG50969.1"/>
    </source>
</evidence>
<dbReference type="HOGENOM" id="CLU_3219782_0_0_10"/>
<evidence type="ECO:0000313" key="2">
    <source>
        <dbReference type="Proteomes" id="UP000005546"/>
    </source>
</evidence>
<protein>
    <submittedName>
        <fullName evidence="1">Conserved domain protein</fullName>
    </submittedName>
</protein>
<dbReference type="STRING" id="762982.HMPREF9442_03024"/>
<accession>F3QXT5</accession>
<dbReference type="AlphaFoldDB" id="F3QXT5"/>
<gene>
    <name evidence="1" type="ORF">HMPREF9442_03024</name>
</gene>
<sequence>MSFVLFMKAWIGFFFVTRSVFFYVNSEINCKYSHLFVPLPTNKV</sequence>
<keyword evidence="2" id="KW-1185">Reference proteome</keyword>
<proteinExistence type="predicted"/>